<sequence>MYSVYVTKSVEKTLKKLSRRDQKRIGDAISSLATNPRPNGVCKLAGENSLYRIRVGDYRIIYDIQDKKLTVLVIRIGLRGEIYRELWKL</sequence>
<evidence type="ECO:0000313" key="2">
    <source>
        <dbReference type="EMBL" id="AER67523.1"/>
    </source>
</evidence>
<dbReference type="SUPFAM" id="SSF143011">
    <property type="entry name" value="RelE-like"/>
    <property type="match status" value="1"/>
</dbReference>
<dbReference type="STRING" id="580340.Tlie_1806"/>
<dbReference type="AlphaFoldDB" id="G7V8Y9"/>
<reference evidence="2 3" key="2">
    <citation type="journal article" date="2012" name="Stand. Genomic Sci.">
        <title>Genome sequence of the moderately thermophilic, amino-acid-degrading and sulfur-reducing bacterium Thermovirga lienii type strain (Cas60314(T)).</title>
        <authorList>
            <person name="Goker M."/>
            <person name="Saunders E."/>
            <person name="Lapidus A."/>
            <person name="Nolan M."/>
            <person name="Lucas S."/>
            <person name="Hammon N."/>
            <person name="Deshpande S."/>
            <person name="Cheng J.F."/>
            <person name="Han C."/>
            <person name="Tapia R."/>
            <person name="Goodwin L.A."/>
            <person name="Pitluck S."/>
            <person name="Liolios K."/>
            <person name="Mavromatis K."/>
            <person name="Pagani I."/>
            <person name="Ivanova N."/>
            <person name="Mikhailova N."/>
            <person name="Pati A."/>
            <person name="Chen A."/>
            <person name="Palaniappan K."/>
            <person name="Land M."/>
            <person name="Chang Y.J."/>
            <person name="Jeffries C.D."/>
            <person name="Brambilla E.M."/>
            <person name="Rohde M."/>
            <person name="Spring S."/>
            <person name="Detter J.C."/>
            <person name="Woyke T."/>
            <person name="Bristow J."/>
            <person name="Eisen J.A."/>
            <person name="Markowitz V."/>
            <person name="Hugenholtz P."/>
            <person name="Kyrpides N.C."/>
            <person name="Klenk H.P."/>
        </authorList>
    </citation>
    <scope>NUCLEOTIDE SEQUENCE [LARGE SCALE GENOMIC DNA]</scope>
    <source>
        <strain evidence="3">ATCC BAA-1197 / DSM 17291 / Cas60314</strain>
    </source>
</reference>
<dbReference type="eggNOG" id="COG2026">
    <property type="taxonomic scope" value="Bacteria"/>
</dbReference>
<dbReference type="InterPro" id="IPR052747">
    <property type="entry name" value="TA_system_RelE_toxin"/>
</dbReference>
<keyword evidence="3" id="KW-1185">Reference proteome</keyword>
<keyword evidence="1" id="KW-1277">Toxin-antitoxin system</keyword>
<dbReference type="HOGENOM" id="CLU_155761_3_1_0"/>
<dbReference type="OrthoDB" id="9805098at2"/>
<name>G7V8Y9_THELD</name>
<dbReference type="PANTHER" id="PTHR38813:SF1">
    <property type="entry name" value="TOXIN RELE1-RELATED"/>
    <property type="match status" value="1"/>
</dbReference>
<organism evidence="2 3">
    <name type="scientific">Thermovirga lienii (strain ATCC BAA-1197 / DSM 17291 / Cas60314)</name>
    <dbReference type="NCBI Taxonomy" id="580340"/>
    <lineage>
        <taxon>Bacteria</taxon>
        <taxon>Thermotogati</taxon>
        <taxon>Synergistota</taxon>
        <taxon>Synergistia</taxon>
        <taxon>Synergistales</taxon>
        <taxon>Thermovirgaceae</taxon>
        <taxon>Thermovirga</taxon>
    </lineage>
</organism>
<reference evidence="3" key="1">
    <citation type="submission" date="2011-10" db="EMBL/GenBank/DDBJ databases">
        <title>The complete genome of chromosome of Thermovirga lienii DSM 17291.</title>
        <authorList>
            <consortium name="US DOE Joint Genome Institute (JGI-PGF)"/>
            <person name="Lucas S."/>
            <person name="Copeland A."/>
            <person name="Lapidus A."/>
            <person name="Glavina del Rio T."/>
            <person name="Dalin E."/>
            <person name="Tice H."/>
            <person name="Bruce D."/>
            <person name="Goodwin L."/>
            <person name="Pitluck S."/>
            <person name="Peters L."/>
            <person name="Mikhailova N."/>
            <person name="Saunders E."/>
            <person name="Kyrpides N."/>
            <person name="Mavromatis K."/>
            <person name="Ivanova N."/>
            <person name="Last F.I."/>
            <person name="Brettin T."/>
            <person name="Detter J.C."/>
            <person name="Han C."/>
            <person name="Larimer F."/>
            <person name="Land M."/>
            <person name="Hauser L."/>
            <person name="Markowitz V."/>
            <person name="Cheng J.-F."/>
            <person name="Hugenholtz P."/>
            <person name="Woyke T."/>
            <person name="Wu D."/>
            <person name="Spring S."/>
            <person name="Schroeder M."/>
            <person name="Brambilla E.-M."/>
            <person name="Klenk H.-P."/>
            <person name="Eisen J.A."/>
        </authorList>
    </citation>
    <scope>NUCLEOTIDE SEQUENCE [LARGE SCALE GENOMIC DNA]</scope>
    <source>
        <strain evidence="3">ATCC BAA-1197 / DSM 17291 / Cas60314</strain>
    </source>
</reference>
<dbReference type="KEGG" id="tli:Tlie_1806"/>
<dbReference type="PANTHER" id="PTHR38813">
    <property type="match status" value="1"/>
</dbReference>
<gene>
    <name evidence="2" type="ordered locus">Tlie_1806</name>
</gene>
<evidence type="ECO:0000256" key="1">
    <source>
        <dbReference type="ARBA" id="ARBA00022649"/>
    </source>
</evidence>
<accession>G7V8Y9</accession>
<dbReference type="InterPro" id="IPR007712">
    <property type="entry name" value="RelE/ParE_toxin"/>
</dbReference>
<protein>
    <submittedName>
        <fullName evidence="2">Plasmid stabilization system</fullName>
    </submittedName>
</protein>
<dbReference type="InterPro" id="IPR035093">
    <property type="entry name" value="RelE/ParE_toxin_dom_sf"/>
</dbReference>
<dbReference type="Gene3D" id="3.30.2310.20">
    <property type="entry name" value="RelE-like"/>
    <property type="match status" value="1"/>
</dbReference>
<dbReference type="EMBL" id="CP003096">
    <property type="protein sequence ID" value="AER67523.1"/>
    <property type="molecule type" value="Genomic_DNA"/>
</dbReference>
<dbReference type="Pfam" id="PF05016">
    <property type="entry name" value="ParE_toxin"/>
    <property type="match status" value="1"/>
</dbReference>
<dbReference type="Proteomes" id="UP000005868">
    <property type="component" value="Chromosome"/>
</dbReference>
<evidence type="ECO:0000313" key="3">
    <source>
        <dbReference type="Proteomes" id="UP000005868"/>
    </source>
</evidence>
<proteinExistence type="predicted"/>